<protein>
    <recommendedName>
        <fullName evidence="2">PEHE domain-containing protein</fullName>
    </recommendedName>
</protein>
<dbReference type="GO" id="GO:0044545">
    <property type="term" value="C:NSL complex"/>
    <property type="evidence" value="ECO:0007669"/>
    <property type="project" value="TreeGrafter"/>
</dbReference>
<reference evidence="3" key="1">
    <citation type="submission" date="2025-08" db="UniProtKB">
        <authorList>
            <consortium name="Ensembl"/>
        </authorList>
    </citation>
    <scope>IDENTIFICATION</scope>
</reference>
<reference evidence="3" key="2">
    <citation type="submission" date="2025-09" db="UniProtKB">
        <authorList>
            <consortium name="Ensembl"/>
        </authorList>
    </citation>
    <scope>IDENTIFICATION</scope>
</reference>
<dbReference type="PANTHER" id="PTHR22443:SF14">
    <property type="entry name" value="KAT8 REGULATORY NSL COMPLEX SUBUNIT 1"/>
    <property type="match status" value="1"/>
</dbReference>
<feature type="region of interest" description="Disordered" evidence="1">
    <location>
        <begin position="300"/>
        <end position="328"/>
    </location>
</feature>
<keyword evidence="4" id="KW-1185">Reference proteome</keyword>
<dbReference type="GeneTree" id="ENSGT00530000063688"/>
<dbReference type="Gene3D" id="6.10.250.3170">
    <property type="match status" value="1"/>
</dbReference>
<proteinExistence type="predicted"/>
<feature type="region of interest" description="Disordered" evidence="1">
    <location>
        <begin position="463"/>
        <end position="491"/>
    </location>
</feature>
<feature type="compositionally biased region" description="Polar residues" evidence="1">
    <location>
        <begin position="1032"/>
        <end position="1042"/>
    </location>
</feature>
<feature type="region of interest" description="Disordered" evidence="1">
    <location>
        <begin position="229"/>
        <end position="248"/>
    </location>
</feature>
<accession>A0A8C1BPL2</accession>
<dbReference type="AlphaFoldDB" id="A0A8C1BPL2"/>
<evidence type="ECO:0000313" key="4">
    <source>
        <dbReference type="Proteomes" id="UP001108240"/>
    </source>
</evidence>
<dbReference type="Pfam" id="PF15275">
    <property type="entry name" value="PEHE"/>
    <property type="match status" value="1"/>
</dbReference>
<feature type="compositionally biased region" description="Basic and acidic residues" evidence="1">
    <location>
        <begin position="350"/>
        <end position="363"/>
    </location>
</feature>
<feature type="compositionally biased region" description="Low complexity" evidence="1">
    <location>
        <begin position="768"/>
        <end position="784"/>
    </location>
</feature>
<feature type="compositionally biased region" description="Basic residues" evidence="1">
    <location>
        <begin position="992"/>
        <end position="1001"/>
    </location>
</feature>
<dbReference type="Ensembl" id="ENSCCRT00000039715.2">
    <property type="protein sequence ID" value="ENSCCRP00000036652.2"/>
    <property type="gene ID" value="ENSCCRG00000053647.1"/>
</dbReference>
<feature type="region of interest" description="Disordered" evidence="1">
    <location>
        <begin position="1030"/>
        <end position="1055"/>
    </location>
</feature>
<dbReference type="Proteomes" id="UP001108240">
    <property type="component" value="Unplaced"/>
</dbReference>
<evidence type="ECO:0000259" key="2">
    <source>
        <dbReference type="SMART" id="SM01300"/>
    </source>
</evidence>
<dbReference type="InterPro" id="IPR026180">
    <property type="entry name" value="NSL1"/>
</dbReference>
<name>A0A8C1BPL2_CYPCA</name>
<dbReference type="InterPro" id="IPR029332">
    <property type="entry name" value="PEHE_dom"/>
</dbReference>
<dbReference type="GO" id="GO:0035035">
    <property type="term" value="F:histone acetyltransferase binding"/>
    <property type="evidence" value="ECO:0007669"/>
    <property type="project" value="TreeGrafter"/>
</dbReference>
<dbReference type="PANTHER" id="PTHR22443">
    <property type="entry name" value="NON-SPECIFIC LETHAL 1, ISOFORM M"/>
    <property type="match status" value="1"/>
</dbReference>
<sequence length="1131" mass="124330">MYYYCNRNKMSASAAGPGVESCGAGCPHSASRCCGGGGCGEPVSGDGSSAAAATATSAAPVRSSDRESSVAEAQAFREWDDASSGDADLAQKMNEGGFFTNGAADITREGDECADSGEYGGGRGRFCRQSTGAGEDNTINIDHEGAGLLHFTSATTRRHERRASAKLPPVRTARVRRGHTAHAETEMMTAVARCGHGNPEPAVIKRRGCSFTRATKKVCFLDSAARVGSNGEAHGKGSASTAETFRRTSLRRIHSANTTGAQKMNFAACPPDESAQLPPCRTPKGRVRLYRVRSFLSSSANHNNGVSRNGPPHNNLPPQPSFQDEPDFRDCVKKPLCALSITSSQSESGPPDRTEPEPHKCDRTGVGIDEQGTEGPSTEQIEAVRGEAKRRQAELEGRTDHLWRRLQAVQVKQVERHVTQQLHGLYRSLGLSCTRRPSAASRNSAELSRLACSCSEILRSAESTLDSDHTASSSGGDSDSEEDEGLERGGRRFRPLPIKSIVTGKEWQWAESRAWLGSRWVWLQTQVSELEYRIRALTELYTHLRQGKVQSTYSVPDTPLRASNPSPASHNCKMSSAGDLNRKWQTEDTTAPQTVPCPPSSAARVRPLLRQRHHRLVHLEDCTVLGSKAVSLQCWCEPPAVCVLCGGAPPRSPSEKEKGLWMRQTWLDMSVHPFLSMPSDSPLALHCGIRPLAGHHSHNSLQWTDMSSASSWPGRRGQGRVGRVRRRLVCPRPPNTLPPLFNTPGGSGCRSQRGVIIPSYLHPRAPDLPILPATPLTTDTPTQPLRRRRAESSFDIDNLVMPLGLAGLGARVQRLQYKEIITPSWRELDSLSGVSRNQEGAYALSFNYNNIQHQPNGEGLDIEEEEVEDLSDAVFLSRHAVCESRERSRWGSWARRHRRGRYHNKILQTPNFCIRNLLPPSMGMGRAPGDWSRHLALQIPGKVILQKETARHAAPSVLEQTIPSARLRMNSRLCCHGNAGRSPCRSQNLSGCRRRKRRSPTRTRAPPAAAAKARTRASLWAAWNSPRGPLNPLSSTQAQSEPPLTHCPAHQPPRQQSLQLRILPNFLFPYTHPLRYHSASFVQPFFCSNTKTKPHVPMPLTLSTYLSNHEHLVSSFPEPSGALHKHRAYYL</sequence>
<evidence type="ECO:0000313" key="3">
    <source>
        <dbReference type="Ensembl" id="ENSCCRP00000036652.2"/>
    </source>
</evidence>
<dbReference type="SMART" id="SM01300">
    <property type="entry name" value="PEHE"/>
    <property type="match status" value="1"/>
</dbReference>
<evidence type="ECO:0000256" key="1">
    <source>
        <dbReference type="SAM" id="MobiDB-lite"/>
    </source>
</evidence>
<feature type="region of interest" description="Disordered" evidence="1">
    <location>
        <begin position="342"/>
        <end position="379"/>
    </location>
</feature>
<dbReference type="OMA" id="RIHCENT"/>
<feature type="region of interest" description="Disordered" evidence="1">
    <location>
        <begin position="155"/>
        <end position="181"/>
    </location>
</feature>
<organism evidence="3 4">
    <name type="scientific">Cyprinus carpio carpio</name>
    <dbReference type="NCBI Taxonomy" id="630221"/>
    <lineage>
        <taxon>Eukaryota</taxon>
        <taxon>Metazoa</taxon>
        <taxon>Chordata</taxon>
        <taxon>Craniata</taxon>
        <taxon>Vertebrata</taxon>
        <taxon>Euteleostomi</taxon>
        <taxon>Actinopterygii</taxon>
        <taxon>Neopterygii</taxon>
        <taxon>Teleostei</taxon>
        <taxon>Ostariophysi</taxon>
        <taxon>Cypriniformes</taxon>
        <taxon>Cyprinidae</taxon>
        <taxon>Cyprininae</taxon>
        <taxon>Cyprinus</taxon>
    </lineage>
</organism>
<feature type="domain" description="PEHE" evidence="2">
    <location>
        <begin position="820"/>
        <end position="964"/>
    </location>
</feature>
<feature type="region of interest" description="Disordered" evidence="1">
    <location>
        <begin position="985"/>
        <end position="1011"/>
    </location>
</feature>
<feature type="compositionally biased region" description="Low complexity" evidence="1">
    <location>
        <begin position="1002"/>
        <end position="1011"/>
    </location>
</feature>
<feature type="region of interest" description="Disordered" evidence="1">
    <location>
        <begin position="768"/>
        <end position="787"/>
    </location>
</feature>